<reference evidence="1" key="1">
    <citation type="journal article" date="2021" name="bioRxiv">
        <title>Whole Genome Assembly and Annotation of Northern Wild Rice, Zizania palustris L., Supports a Whole Genome Duplication in the Zizania Genus.</title>
        <authorList>
            <person name="Haas M."/>
            <person name="Kono T."/>
            <person name="Macchietto M."/>
            <person name="Millas R."/>
            <person name="McGilp L."/>
            <person name="Shao M."/>
            <person name="Duquette J."/>
            <person name="Hirsch C.N."/>
            <person name="Kimball J."/>
        </authorList>
    </citation>
    <scope>NUCLEOTIDE SEQUENCE</scope>
    <source>
        <tissue evidence="1">Fresh leaf tissue</tissue>
    </source>
</reference>
<comment type="caution">
    <text evidence="1">The sequence shown here is derived from an EMBL/GenBank/DDBJ whole genome shotgun (WGS) entry which is preliminary data.</text>
</comment>
<organism evidence="1 2">
    <name type="scientific">Zizania palustris</name>
    <name type="common">Northern wild rice</name>
    <dbReference type="NCBI Taxonomy" id="103762"/>
    <lineage>
        <taxon>Eukaryota</taxon>
        <taxon>Viridiplantae</taxon>
        <taxon>Streptophyta</taxon>
        <taxon>Embryophyta</taxon>
        <taxon>Tracheophyta</taxon>
        <taxon>Spermatophyta</taxon>
        <taxon>Magnoliopsida</taxon>
        <taxon>Liliopsida</taxon>
        <taxon>Poales</taxon>
        <taxon>Poaceae</taxon>
        <taxon>BOP clade</taxon>
        <taxon>Oryzoideae</taxon>
        <taxon>Oryzeae</taxon>
        <taxon>Zizaniinae</taxon>
        <taxon>Zizania</taxon>
    </lineage>
</organism>
<proteinExistence type="predicted"/>
<evidence type="ECO:0000313" key="1">
    <source>
        <dbReference type="EMBL" id="KAG8048531.1"/>
    </source>
</evidence>
<evidence type="ECO:0000313" key="2">
    <source>
        <dbReference type="Proteomes" id="UP000729402"/>
    </source>
</evidence>
<protein>
    <submittedName>
        <fullName evidence="1">Uncharacterized protein</fullName>
    </submittedName>
</protein>
<reference evidence="1" key="2">
    <citation type="submission" date="2021-02" db="EMBL/GenBank/DDBJ databases">
        <authorList>
            <person name="Kimball J.A."/>
            <person name="Haas M.W."/>
            <person name="Macchietto M."/>
            <person name="Kono T."/>
            <person name="Duquette J."/>
            <person name="Shao M."/>
        </authorList>
    </citation>
    <scope>NUCLEOTIDE SEQUENCE</scope>
    <source>
        <tissue evidence="1">Fresh leaf tissue</tissue>
    </source>
</reference>
<keyword evidence="2" id="KW-1185">Reference proteome</keyword>
<dbReference type="AlphaFoldDB" id="A0A8J5S1V1"/>
<dbReference type="Proteomes" id="UP000729402">
    <property type="component" value="Unassembled WGS sequence"/>
</dbReference>
<sequence>MQGEATRVPATPRIVMPLVEAVDGAPANSSGSPKEESFAFGGLADPLAEVVRSANVAAELTAVLGRSPINTLGEFFYPIRTPAAVRSSDSLLELFHESRRLSEVTRVHERAEATEEATWEMRAE</sequence>
<accession>A0A8J5S1V1</accession>
<name>A0A8J5S1V1_ZIZPA</name>
<gene>
    <name evidence="1" type="ORF">GUJ93_ZPchr0009g1801</name>
</gene>
<dbReference type="EMBL" id="JAAALK010000289">
    <property type="protein sequence ID" value="KAG8048531.1"/>
    <property type="molecule type" value="Genomic_DNA"/>
</dbReference>